<feature type="binding site" evidence="6">
    <location>
        <position position="75"/>
    </location>
    <ligand>
        <name>Zn(2+)</name>
        <dbReference type="ChEBI" id="CHEBI:29105"/>
    </ligand>
</feature>
<feature type="domain" description="Hcy-binding" evidence="7">
    <location>
        <begin position="1"/>
        <end position="89"/>
    </location>
</feature>
<feature type="binding site" evidence="6">
    <location>
        <position position="74"/>
    </location>
    <ligand>
        <name>Zn(2+)</name>
        <dbReference type="ChEBI" id="CHEBI:29105"/>
    </ligand>
</feature>
<dbReference type="SUPFAM" id="SSF82282">
    <property type="entry name" value="Homocysteine S-methyltransferase"/>
    <property type="match status" value="1"/>
</dbReference>
<dbReference type="Gene3D" id="3.20.20.330">
    <property type="entry name" value="Homocysteine-binding-like domain"/>
    <property type="match status" value="1"/>
</dbReference>
<dbReference type="PROSITE" id="PS50970">
    <property type="entry name" value="HCY"/>
    <property type="match status" value="1"/>
</dbReference>
<reference evidence="8" key="1">
    <citation type="submission" date="2023-10" db="EMBL/GenBank/DDBJ databases">
        <title>Genome assembly of Pristionchus species.</title>
        <authorList>
            <person name="Yoshida K."/>
            <person name="Sommer R.J."/>
        </authorList>
    </citation>
    <scope>NUCLEOTIDE SEQUENCE</scope>
    <source>
        <strain evidence="8">RS0144</strain>
    </source>
</reference>
<proteinExistence type="predicted"/>
<dbReference type="InterPro" id="IPR003726">
    <property type="entry name" value="HCY_dom"/>
</dbReference>
<accession>A0AAV5UL07</accession>
<evidence type="ECO:0000256" key="1">
    <source>
        <dbReference type="ARBA" id="ARBA00022603"/>
    </source>
</evidence>
<dbReference type="GO" id="GO:0009086">
    <property type="term" value="P:methionine biosynthetic process"/>
    <property type="evidence" value="ECO:0007669"/>
    <property type="project" value="TreeGrafter"/>
</dbReference>
<evidence type="ECO:0000313" key="9">
    <source>
        <dbReference type="Proteomes" id="UP001432027"/>
    </source>
</evidence>
<dbReference type="GO" id="GO:0032259">
    <property type="term" value="P:methylation"/>
    <property type="evidence" value="ECO:0007669"/>
    <property type="project" value="UniProtKB-KW"/>
</dbReference>
<dbReference type="PANTHER" id="PTHR46015">
    <property type="entry name" value="ZGC:172121"/>
    <property type="match status" value="1"/>
</dbReference>
<comment type="caution">
    <text evidence="8">The sequence shown here is derived from an EMBL/GenBank/DDBJ whole genome shotgun (WGS) entry which is preliminary data.</text>
</comment>
<evidence type="ECO:0000256" key="3">
    <source>
        <dbReference type="ARBA" id="ARBA00022723"/>
    </source>
</evidence>
<keyword evidence="2 6" id="KW-0808">Transferase</keyword>
<evidence type="ECO:0000256" key="5">
    <source>
        <dbReference type="ARBA" id="ARBA00034478"/>
    </source>
</evidence>
<keyword evidence="3 6" id="KW-0479">Metal-binding</keyword>
<dbReference type="AlphaFoldDB" id="A0AAV5UL07"/>
<keyword evidence="9" id="KW-1185">Reference proteome</keyword>
<name>A0AAV5UL07_9BILA</name>
<evidence type="ECO:0000256" key="4">
    <source>
        <dbReference type="ARBA" id="ARBA00022833"/>
    </source>
</evidence>
<dbReference type="GO" id="GO:0046872">
    <property type="term" value="F:metal ion binding"/>
    <property type="evidence" value="ECO:0007669"/>
    <property type="project" value="UniProtKB-KW"/>
</dbReference>
<dbReference type="GO" id="GO:0008898">
    <property type="term" value="F:S-adenosylmethionine-homocysteine S-methyltransferase activity"/>
    <property type="evidence" value="ECO:0007669"/>
    <property type="project" value="TreeGrafter"/>
</dbReference>
<protein>
    <recommendedName>
        <fullName evidence="7">Hcy-binding domain-containing protein</fullName>
    </recommendedName>
</protein>
<dbReference type="InterPro" id="IPR036589">
    <property type="entry name" value="HCY_dom_sf"/>
</dbReference>
<feature type="non-terminal residue" evidence="8">
    <location>
        <position position="93"/>
    </location>
</feature>
<gene>
    <name evidence="8" type="ORF">PENTCL1PPCAC_28804</name>
</gene>
<sequence>QIIGIGINCSDPKEGVSQIDEIVKLDWTNAGKHIFIYPNSGEAYVDGRFEGEKTALRTFVQAWKDAGAIAIGGCCRIGTDEMKQIKQVVDDIN</sequence>
<feature type="binding site" evidence="6">
    <location>
        <position position="9"/>
    </location>
    <ligand>
        <name>Zn(2+)</name>
        <dbReference type="ChEBI" id="CHEBI:29105"/>
    </ligand>
</feature>
<organism evidence="8 9">
    <name type="scientific">Pristionchus entomophagus</name>
    <dbReference type="NCBI Taxonomy" id="358040"/>
    <lineage>
        <taxon>Eukaryota</taxon>
        <taxon>Metazoa</taxon>
        <taxon>Ecdysozoa</taxon>
        <taxon>Nematoda</taxon>
        <taxon>Chromadorea</taxon>
        <taxon>Rhabditida</taxon>
        <taxon>Rhabditina</taxon>
        <taxon>Diplogasteromorpha</taxon>
        <taxon>Diplogasteroidea</taxon>
        <taxon>Neodiplogasteridae</taxon>
        <taxon>Pristionchus</taxon>
    </lineage>
</organism>
<feature type="non-terminal residue" evidence="8">
    <location>
        <position position="1"/>
    </location>
</feature>
<keyword evidence="4 6" id="KW-0862">Zinc</keyword>
<evidence type="ECO:0000256" key="6">
    <source>
        <dbReference type="PROSITE-ProRule" id="PRU00333"/>
    </source>
</evidence>
<dbReference type="PANTHER" id="PTHR46015:SF1">
    <property type="entry name" value="HOMOCYSTEINE S-METHYLTRANSFERASE-LIKE ISOFORM 1"/>
    <property type="match status" value="1"/>
</dbReference>
<comment type="pathway">
    <text evidence="5">Amino-acid biosynthesis; L-methionine biosynthesis via de novo pathway.</text>
</comment>
<dbReference type="GO" id="GO:0033528">
    <property type="term" value="P:S-methylmethionine cycle"/>
    <property type="evidence" value="ECO:0007669"/>
    <property type="project" value="TreeGrafter"/>
</dbReference>
<dbReference type="InterPro" id="IPR051486">
    <property type="entry name" value="Hcy_S-methyltransferase"/>
</dbReference>
<evidence type="ECO:0000256" key="2">
    <source>
        <dbReference type="ARBA" id="ARBA00022679"/>
    </source>
</evidence>
<dbReference type="Proteomes" id="UP001432027">
    <property type="component" value="Unassembled WGS sequence"/>
</dbReference>
<dbReference type="Pfam" id="PF02574">
    <property type="entry name" value="S-methyl_trans"/>
    <property type="match status" value="1"/>
</dbReference>
<keyword evidence="1 6" id="KW-0489">Methyltransferase</keyword>
<comment type="cofactor">
    <cofactor evidence="6">
        <name>Zn(2+)</name>
        <dbReference type="ChEBI" id="CHEBI:29105"/>
    </cofactor>
</comment>
<evidence type="ECO:0000313" key="8">
    <source>
        <dbReference type="EMBL" id="GMT06630.1"/>
    </source>
</evidence>
<dbReference type="EMBL" id="BTSX01000006">
    <property type="protein sequence ID" value="GMT06630.1"/>
    <property type="molecule type" value="Genomic_DNA"/>
</dbReference>
<evidence type="ECO:0000259" key="7">
    <source>
        <dbReference type="PROSITE" id="PS50970"/>
    </source>
</evidence>